<dbReference type="PATRIC" id="fig|1453496.5.peg.2875"/>
<keyword evidence="2" id="KW-0464">Manganese</keyword>
<dbReference type="SUPFAM" id="SSF53187">
    <property type="entry name" value="Zn-dependent exopeptidases"/>
    <property type="match status" value="1"/>
</dbReference>
<dbReference type="EMBL" id="CP009706">
    <property type="protein sequence ID" value="AIU73408.1"/>
    <property type="molecule type" value="Genomic_DNA"/>
</dbReference>
<dbReference type="InterPro" id="IPR002933">
    <property type="entry name" value="Peptidase_M20"/>
</dbReference>
<reference evidence="4 5" key="1">
    <citation type="journal article" date="2014" name="Gut Pathog.">
        <title>Gene clusters of Hafnia alvei strain FB1 important in survival and pathogenesis: a draft genome perspective.</title>
        <authorList>
            <person name="Tan J.Y."/>
            <person name="Yin W.F."/>
            <person name="Chan K.G."/>
        </authorList>
    </citation>
    <scope>NUCLEOTIDE SEQUENCE [LARGE SCALE GENOMIC DNA]</scope>
    <source>
        <strain evidence="4 5">FB1</strain>
    </source>
</reference>
<dbReference type="Pfam" id="PF07687">
    <property type="entry name" value="M20_dimer"/>
    <property type="match status" value="1"/>
</dbReference>
<dbReference type="FunFam" id="3.30.70.360:FF:000001">
    <property type="entry name" value="N-acetyldiaminopimelate deacetylase"/>
    <property type="match status" value="1"/>
</dbReference>
<keyword evidence="5" id="KW-1185">Reference proteome</keyword>
<sequence length="389" mass="42034">MKKIIDVLERYQDRYIELRRSLHRHPEIGLEEHNTSDIVAAKLQAWGYDVDRGMGKTGVVGTLKVGGGSKRLGLRADMDALPMQENSGKPWCSVLTGKFHGCGHDGHTTTLLYAAEYLAQTRNFDGTLHLIFQPGEELLYGGRLMLEDGLFKRYPCDAIFALHNMPGLRKGHFYFKTGAMMASSDTVHIHVKGVGGHGGIPELTVDAGLVACQIAVALQTIVSRNVTPFEPAVVTVGSIQSGEAPNIINANALLKLTIRTLNADVRQLVLKRIQEIATAQAVSFGATATLEHINGSPVLVNGAEATQFAISVAQNLFGEARVCTDAKALTGSEDFAFMLEANPNGSYLMIGAGEGADVPRVHSPAYDFDDELLLPGAAYWCELAQAYLQ</sequence>
<feature type="binding site" evidence="2">
    <location>
        <position position="102"/>
    </location>
    <ligand>
        <name>Mn(2+)</name>
        <dbReference type="ChEBI" id="CHEBI:29035"/>
        <label>2</label>
    </ligand>
</feature>
<dbReference type="AlphaFoldDB" id="A0A097R3V7"/>
<dbReference type="InterPro" id="IPR017439">
    <property type="entry name" value="Amidohydrolase"/>
</dbReference>
<evidence type="ECO:0000256" key="1">
    <source>
        <dbReference type="ARBA" id="ARBA00022801"/>
    </source>
</evidence>
<evidence type="ECO:0000313" key="5">
    <source>
        <dbReference type="Proteomes" id="UP000029986"/>
    </source>
</evidence>
<name>A0A097R3V7_HAFAL</name>
<gene>
    <name evidence="4" type="ORF">AT03_14095</name>
</gene>
<dbReference type="SUPFAM" id="SSF55031">
    <property type="entry name" value="Bacterial exopeptidase dimerisation domain"/>
    <property type="match status" value="1"/>
</dbReference>
<feature type="binding site" evidence="2">
    <location>
        <position position="104"/>
    </location>
    <ligand>
        <name>Mn(2+)</name>
        <dbReference type="ChEBI" id="CHEBI:29035"/>
        <label>2</label>
    </ligand>
</feature>
<feature type="binding site" evidence="2">
    <location>
        <position position="163"/>
    </location>
    <ligand>
        <name>Mn(2+)</name>
        <dbReference type="ChEBI" id="CHEBI:29035"/>
        <label>2</label>
    </ligand>
</feature>
<organism evidence="4 5">
    <name type="scientific">Hafnia alvei FB1</name>
    <dbReference type="NCBI Taxonomy" id="1453496"/>
    <lineage>
        <taxon>Bacteria</taxon>
        <taxon>Pseudomonadati</taxon>
        <taxon>Pseudomonadota</taxon>
        <taxon>Gammaproteobacteria</taxon>
        <taxon>Enterobacterales</taxon>
        <taxon>Hafniaceae</taxon>
        <taxon>Hafnia</taxon>
    </lineage>
</organism>
<dbReference type="Gene3D" id="3.30.70.360">
    <property type="match status" value="1"/>
</dbReference>
<evidence type="ECO:0000256" key="2">
    <source>
        <dbReference type="PIRSR" id="PIRSR005962-1"/>
    </source>
</evidence>
<dbReference type="PIRSF" id="PIRSF005962">
    <property type="entry name" value="Pept_M20D_amidohydro"/>
    <property type="match status" value="1"/>
</dbReference>
<keyword evidence="2" id="KW-0479">Metal-binding</keyword>
<evidence type="ECO:0000313" key="4">
    <source>
        <dbReference type="EMBL" id="AIU73408.1"/>
    </source>
</evidence>
<feature type="domain" description="Peptidase M20 dimerisation" evidence="3">
    <location>
        <begin position="185"/>
        <end position="281"/>
    </location>
</feature>
<dbReference type="InterPro" id="IPR036264">
    <property type="entry name" value="Bact_exopeptidase_dim_dom"/>
</dbReference>
<dbReference type="RefSeq" id="WP_025798124.1">
    <property type="nucleotide sequence ID" value="NZ_CP009706.1"/>
</dbReference>
<dbReference type="Gene3D" id="3.40.630.10">
    <property type="entry name" value="Zn peptidases"/>
    <property type="match status" value="1"/>
</dbReference>
<dbReference type="Pfam" id="PF01546">
    <property type="entry name" value="Peptidase_M20"/>
    <property type="match status" value="1"/>
</dbReference>
<dbReference type="CDD" id="cd05666">
    <property type="entry name" value="M20_Acy1-like"/>
    <property type="match status" value="1"/>
</dbReference>
<dbReference type="NCBIfam" id="TIGR01891">
    <property type="entry name" value="amidohydrolases"/>
    <property type="match status" value="1"/>
</dbReference>
<comment type="cofactor">
    <cofactor evidence="2">
        <name>Mn(2+)</name>
        <dbReference type="ChEBI" id="CHEBI:29035"/>
    </cofactor>
    <text evidence="2">The Mn(2+) ion enhances activity.</text>
</comment>
<dbReference type="GO" id="GO:0019877">
    <property type="term" value="P:diaminopimelate biosynthetic process"/>
    <property type="evidence" value="ECO:0007669"/>
    <property type="project" value="UniProtKB-ARBA"/>
</dbReference>
<dbReference type="GO" id="GO:0046872">
    <property type="term" value="F:metal ion binding"/>
    <property type="evidence" value="ECO:0007669"/>
    <property type="project" value="UniProtKB-KW"/>
</dbReference>
<dbReference type="InterPro" id="IPR011650">
    <property type="entry name" value="Peptidase_M20_dimer"/>
</dbReference>
<dbReference type="PANTHER" id="PTHR11014">
    <property type="entry name" value="PEPTIDASE M20 FAMILY MEMBER"/>
    <property type="match status" value="1"/>
</dbReference>
<dbReference type="OrthoDB" id="9777385at2"/>
<dbReference type="Proteomes" id="UP000029986">
    <property type="component" value="Chromosome"/>
</dbReference>
<dbReference type="eggNOG" id="COG1473">
    <property type="taxonomic scope" value="Bacteria"/>
</dbReference>
<dbReference type="GO" id="GO:0050118">
    <property type="term" value="F:N-acetyldiaminopimelate deacetylase activity"/>
    <property type="evidence" value="ECO:0007669"/>
    <property type="project" value="UniProtKB-ARBA"/>
</dbReference>
<dbReference type="KEGG" id="hav:AT03_14095"/>
<dbReference type="HOGENOM" id="CLU_023257_1_1_6"/>
<dbReference type="PANTHER" id="PTHR11014:SF63">
    <property type="entry name" value="METALLOPEPTIDASE, PUTATIVE (AFU_ORTHOLOGUE AFUA_6G09600)-RELATED"/>
    <property type="match status" value="1"/>
</dbReference>
<evidence type="ECO:0000259" key="3">
    <source>
        <dbReference type="Pfam" id="PF07687"/>
    </source>
</evidence>
<feature type="binding site" evidence="2">
    <location>
        <position position="362"/>
    </location>
    <ligand>
        <name>Mn(2+)</name>
        <dbReference type="ChEBI" id="CHEBI:29035"/>
        <label>2</label>
    </ligand>
</feature>
<proteinExistence type="predicted"/>
<feature type="binding site" evidence="2">
    <location>
        <position position="137"/>
    </location>
    <ligand>
        <name>Mn(2+)</name>
        <dbReference type="ChEBI" id="CHEBI:29035"/>
        <label>2</label>
    </ligand>
</feature>
<keyword evidence="1 4" id="KW-0378">Hydrolase</keyword>
<protein>
    <submittedName>
        <fullName evidence="4">Amidohydrolase</fullName>
    </submittedName>
</protein>
<accession>A0A097R3V7</accession>